<dbReference type="PATRIC" id="fig|1121098.3.peg.152"/>
<dbReference type="HOGENOM" id="CLU_058034_0_0_10"/>
<dbReference type="GeneID" id="60063767"/>
<dbReference type="Pfam" id="PF13201">
    <property type="entry name" value="PCMD"/>
    <property type="match status" value="1"/>
</dbReference>
<dbReference type="OrthoDB" id="713122at2"/>
<sequence length="375" mass="41594">MRLKDLLTCTIGIFLCTSCIKDEAPNAEADIEKCILPADILSGTEIDYNLPFDESLNAYPIYIEVNNGTDLTAQAPTFELTPGATINPASGTTHNFTKPVRYTTTSEDGKWHRTYAISLHYPSTTNIPTSFHFETVKKVSNYYVFYEEAPGHATLTWASGNQGFALTGGGNSPEEYPTTISSEGRSGNCLKLVTHTTGDLGNKVGKPIAAGNLFIGKFELLNALGDALAATKFGTTFYYQPTKLTGYYKYKAGPKFYENGEYTDRKDVFNIYALFYEKDDKVQTLDGHIATNNYEHPNMVALAIIDQADAVETEEWKRFELPFDYERFGKTIDLEKLAKGQYNISIILSASKNGDEFKGAPGSTLLIDDLEIEYK</sequence>
<name>U6RQE5_9BACT</name>
<keyword evidence="3" id="KW-1185">Reference proteome</keyword>
<accession>U6RQE5</accession>
<dbReference type="EMBL" id="AQHY01000002">
    <property type="protein sequence ID" value="EOA58700.1"/>
    <property type="molecule type" value="Genomic_DNA"/>
</dbReference>
<gene>
    <name evidence="2" type="ORF">HMPREF1534_00150</name>
</gene>
<reference evidence="2 3" key="1">
    <citation type="submission" date="2013-04" db="EMBL/GenBank/DDBJ databases">
        <title>The Genome Sequence of Bacteroides massiliensis DSM 17679.</title>
        <authorList>
            <consortium name="The Broad Institute Genomics Platform"/>
            <person name="Earl A."/>
            <person name="Ward D."/>
            <person name="Feldgarden M."/>
            <person name="Gevers D."/>
            <person name="Martens E."/>
            <person name="Fenner L."/>
            <person name="Roux V."/>
            <person name="Mallet M.N."/>
            <person name="Raoult D."/>
            <person name="Walker B."/>
            <person name="Young S."/>
            <person name="Zeng Q."/>
            <person name="Gargeya S."/>
            <person name="Fitzgerald M."/>
            <person name="Haas B."/>
            <person name="Abouelleil A."/>
            <person name="Allen A.W."/>
            <person name="Alvarado L."/>
            <person name="Arachchi H.M."/>
            <person name="Berlin A.M."/>
            <person name="Chapman S.B."/>
            <person name="Gainer-Dewar J."/>
            <person name="Goldberg J."/>
            <person name="Griggs A."/>
            <person name="Gujja S."/>
            <person name="Hansen M."/>
            <person name="Howarth C."/>
            <person name="Imamovic A."/>
            <person name="Ireland A."/>
            <person name="Larimer J."/>
            <person name="McCowan C."/>
            <person name="Murphy C."/>
            <person name="Pearson M."/>
            <person name="Poon T.W."/>
            <person name="Priest M."/>
            <person name="Roberts A."/>
            <person name="Saif S."/>
            <person name="Shea T."/>
            <person name="Sisk P."/>
            <person name="Sykes S."/>
            <person name="Wortman J."/>
            <person name="Nusbaum C."/>
            <person name="Birren B."/>
        </authorList>
    </citation>
    <scope>NUCLEOTIDE SEQUENCE [LARGE SCALE GENOMIC DNA]</scope>
    <source>
        <strain evidence="3">B84634 / Timone 84634 / DSM 17679 / JCM 13223</strain>
    </source>
</reference>
<feature type="domain" description="Putative carbohydrate metabolism" evidence="1">
    <location>
        <begin position="132"/>
        <end position="372"/>
    </location>
</feature>
<comment type="caution">
    <text evidence="2">The sequence shown here is derived from an EMBL/GenBank/DDBJ whole genome shotgun (WGS) entry which is preliminary data.</text>
</comment>
<dbReference type="RefSeq" id="WP_005935756.1">
    <property type="nucleotide sequence ID" value="NZ_KB890323.1"/>
</dbReference>
<proteinExistence type="predicted"/>
<dbReference type="eggNOG" id="ENOG502Z913">
    <property type="taxonomic scope" value="Bacteria"/>
</dbReference>
<dbReference type="STRING" id="1121098.HMPREF1534_00150"/>
<evidence type="ECO:0000259" key="1">
    <source>
        <dbReference type="Pfam" id="PF13201"/>
    </source>
</evidence>
<protein>
    <recommendedName>
        <fullName evidence="1">Putative carbohydrate metabolism domain-containing protein</fullName>
    </recommendedName>
</protein>
<dbReference type="InterPro" id="IPR038653">
    <property type="entry name" value="Put_CMD_sf"/>
</dbReference>
<dbReference type="Proteomes" id="UP000017831">
    <property type="component" value="Unassembled WGS sequence"/>
</dbReference>
<evidence type="ECO:0000313" key="2">
    <source>
        <dbReference type="EMBL" id="EOA58700.1"/>
    </source>
</evidence>
<dbReference type="AlphaFoldDB" id="U6RQE5"/>
<dbReference type="Gene3D" id="2.60.40.2340">
    <property type="match status" value="1"/>
</dbReference>
<evidence type="ECO:0000313" key="3">
    <source>
        <dbReference type="Proteomes" id="UP000017831"/>
    </source>
</evidence>
<organism evidence="2 3">
    <name type="scientific">Phocaeicola massiliensis B84634 = Timone 84634 = DSM 17679 = JCM 13223</name>
    <dbReference type="NCBI Taxonomy" id="1121098"/>
    <lineage>
        <taxon>Bacteria</taxon>
        <taxon>Pseudomonadati</taxon>
        <taxon>Bacteroidota</taxon>
        <taxon>Bacteroidia</taxon>
        <taxon>Bacteroidales</taxon>
        <taxon>Bacteroidaceae</taxon>
        <taxon>Phocaeicola</taxon>
    </lineage>
</organism>
<dbReference type="InterPro" id="IPR025112">
    <property type="entry name" value="PCMD"/>
</dbReference>
<dbReference type="Gene3D" id="2.60.120.890">
    <property type="entry name" value="BT2081, beta-jelly-roll domain"/>
    <property type="match status" value="1"/>
</dbReference>